<dbReference type="RefSeq" id="WP_155113930.1">
    <property type="nucleotide sequence ID" value="NZ_WMIB01000029.1"/>
</dbReference>
<feature type="domain" description="Bacterial bifunctional deaminase-reductase C-terminal" evidence="1">
    <location>
        <begin position="4"/>
        <end position="166"/>
    </location>
</feature>
<protein>
    <submittedName>
        <fullName evidence="2">Dihydrofolate reductase</fullName>
    </submittedName>
</protein>
<proteinExistence type="predicted"/>
<evidence type="ECO:0000259" key="1">
    <source>
        <dbReference type="Pfam" id="PF01872"/>
    </source>
</evidence>
<dbReference type="Pfam" id="PF01872">
    <property type="entry name" value="RibD_C"/>
    <property type="match status" value="1"/>
</dbReference>
<dbReference type="PANTHER" id="PTHR38011:SF11">
    <property type="entry name" value="2,5-DIAMINO-6-RIBOSYLAMINO-4(3H)-PYRIMIDINONE 5'-PHOSPHATE REDUCTASE"/>
    <property type="match status" value="1"/>
</dbReference>
<dbReference type="OrthoDB" id="195113at2"/>
<dbReference type="GO" id="GO:0008703">
    <property type="term" value="F:5-amino-6-(5-phosphoribosylamino)uracil reductase activity"/>
    <property type="evidence" value="ECO:0007669"/>
    <property type="project" value="InterPro"/>
</dbReference>
<keyword evidence="3" id="KW-1185">Reference proteome</keyword>
<dbReference type="AlphaFoldDB" id="A0A7X2S8P6"/>
<dbReference type="InterPro" id="IPR050765">
    <property type="entry name" value="Riboflavin_Biosynth_HTPR"/>
</dbReference>
<dbReference type="SUPFAM" id="SSF53597">
    <property type="entry name" value="Dihydrofolate reductase-like"/>
    <property type="match status" value="1"/>
</dbReference>
<evidence type="ECO:0000313" key="3">
    <source>
        <dbReference type="Proteomes" id="UP000434639"/>
    </source>
</evidence>
<sequence>MKKTILYIAMSLDGYIARENGDIDWLEAAEGEGDNGYGDFIKSVDTVVMGRKTYEQILGFQMEFPYQEQDCYVFSSERTGRDENVQFVTGSPDSLIRKLKAKPGKDLWIAGGGELIHHFMKEELVDSFMIAVIPVLLGKGIPLFQSGFSEQALRLEKVQTYKQIVVLSYEKK</sequence>
<accession>A0A7X2S8P6</accession>
<comment type="caution">
    <text evidence="2">The sequence shown here is derived from an EMBL/GenBank/DDBJ whole genome shotgun (WGS) entry which is preliminary data.</text>
</comment>
<gene>
    <name evidence="2" type="ORF">GKZ89_18735</name>
</gene>
<dbReference type="InterPro" id="IPR024072">
    <property type="entry name" value="DHFR-like_dom_sf"/>
</dbReference>
<reference evidence="2 3" key="1">
    <citation type="journal article" date="2017" name="Int. J. Syst. Evol. Microbiol.">
        <title>Bacillus mangrovi sp. nov., isolated from a sediment sample from a mangrove forest.</title>
        <authorList>
            <person name="Gupta V."/>
            <person name="Singh P.K."/>
            <person name="Korpole S."/>
            <person name="Tanuku N.R.S."/>
            <person name="Pinnaka A.K."/>
        </authorList>
    </citation>
    <scope>NUCLEOTIDE SEQUENCE [LARGE SCALE GENOMIC DNA]</scope>
    <source>
        <strain evidence="2 3">KCTC 33872</strain>
    </source>
</reference>
<dbReference type="PANTHER" id="PTHR38011">
    <property type="entry name" value="DIHYDROFOLATE REDUCTASE FAMILY PROTEIN (AFU_ORTHOLOGUE AFUA_8G06820)"/>
    <property type="match status" value="1"/>
</dbReference>
<name>A0A7X2S8P6_9BACI</name>
<dbReference type="EMBL" id="WMIB01000029">
    <property type="protein sequence ID" value="MTH55432.1"/>
    <property type="molecule type" value="Genomic_DNA"/>
</dbReference>
<dbReference type="GO" id="GO:0009231">
    <property type="term" value="P:riboflavin biosynthetic process"/>
    <property type="evidence" value="ECO:0007669"/>
    <property type="project" value="InterPro"/>
</dbReference>
<dbReference type="Proteomes" id="UP000434639">
    <property type="component" value="Unassembled WGS sequence"/>
</dbReference>
<dbReference type="InterPro" id="IPR002734">
    <property type="entry name" value="RibDG_C"/>
</dbReference>
<evidence type="ECO:0000313" key="2">
    <source>
        <dbReference type="EMBL" id="MTH55432.1"/>
    </source>
</evidence>
<organism evidence="2 3">
    <name type="scientific">Metabacillus mangrovi</name>
    <dbReference type="NCBI Taxonomy" id="1491830"/>
    <lineage>
        <taxon>Bacteria</taxon>
        <taxon>Bacillati</taxon>
        <taxon>Bacillota</taxon>
        <taxon>Bacilli</taxon>
        <taxon>Bacillales</taxon>
        <taxon>Bacillaceae</taxon>
        <taxon>Metabacillus</taxon>
    </lineage>
</organism>
<dbReference type="Gene3D" id="3.40.430.10">
    <property type="entry name" value="Dihydrofolate Reductase, subunit A"/>
    <property type="match status" value="1"/>
</dbReference>